<dbReference type="Pfam" id="PF00313">
    <property type="entry name" value="CSD"/>
    <property type="match status" value="1"/>
</dbReference>
<dbReference type="GO" id="GO:0003677">
    <property type="term" value="F:DNA binding"/>
    <property type="evidence" value="ECO:0007669"/>
    <property type="project" value="UniProtKB-KW"/>
</dbReference>
<dbReference type="EMBL" id="CAIT01000006">
    <property type="protein sequence ID" value="CCH53561.1"/>
    <property type="molecule type" value="Genomic_DNA"/>
</dbReference>
<proteinExistence type="predicted"/>
<dbReference type="PANTHER" id="PTHR11544">
    <property type="entry name" value="COLD SHOCK DOMAIN CONTAINING PROTEINS"/>
    <property type="match status" value="1"/>
</dbReference>
<feature type="compositionally biased region" description="Basic and acidic residues" evidence="1">
    <location>
        <begin position="29"/>
        <end position="39"/>
    </location>
</feature>
<dbReference type="SUPFAM" id="SSF50249">
    <property type="entry name" value="Nucleic acid-binding proteins"/>
    <property type="match status" value="1"/>
</dbReference>
<comment type="caution">
    <text evidence="3">The sequence shown here is derived from an EMBL/GenBank/DDBJ whole genome shotgun (WGS) entry which is preliminary data.</text>
</comment>
<feature type="region of interest" description="Disordered" evidence="1">
    <location>
        <begin position="1"/>
        <end position="89"/>
    </location>
</feature>
<dbReference type="AlphaFoldDB" id="I2GI36"/>
<dbReference type="InterPro" id="IPR012340">
    <property type="entry name" value="NA-bd_OB-fold"/>
</dbReference>
<dbReference type="SMART" id="SM00357">
    <property type="entry name" value="CSP"/>
    <property type="match status" value="1"/>
</dbReference>
<sequence>MISPAEQTQIMDTFSKKEKEKQRQKKKKDKQEKREDRKANAQKGQSLDQMLAYVDENGNITTTPPDPNRKREVNQEEIQIGVPRQDAMATEEVTRRGIVTSFNTSKGYGFIRDQQTQESIFVHVNALKEPISERDKVTFSVEMTPKGLNAINVKKAV</sequence>
<dbReference type="Proteomes" id="UP000009309">
    <property type="component" value="Unassembled WGS sequence"/>
</dbReference>
<evidence type="ECO:0000313" key="4">
    <source>
        <dbReference type="Proteomes" id="UP000009309"/>
    </source>
</evidence>
<feature type="compositionally biased region" description="Polar residues" evidence="1">
    <location>
        <begin position="1"/>
        <end position="12"/>
    </location>
</feature>
<feature type="domain" description="CSD" evidence="2">
    <location>
        <begin position="94"/>
        <end position="155"/>
    </location>
</feature>
<name>I2GI36_9BACT</name>
<dbReference type="STRING" id="1185876.BN8_02667"/>
<evidence type="ECO:0000313" key="3">
    <source>
        <dbReference type="EMBL" id="CCH53561.1"/>
    </source>
</evidence>
<evidence type="ECO:0000259" key="2">
    <source>
        <dbReference type="PROSITE" id="PS51857"/>
    </source>
</evidence>
<dbReference type="InterPro" id="IPR050181">
    <property type="entry name" value="Cold_shock_domain"/>
</dbReference>
<dbReference type="CDD" id="cd04458">
    <property type="entry name" value="CSP_CDS"/>
    <property type="match status" value="1"/>
</dbReference>
<dbReference type="eggNOG" id="COG1278">
    <property type="taxonomic scope" value="Bacteria"/>
</dbReference>
<keyword evidence="3" id="KW-0238">DNA-binding</keyword>
<protein>
    <submittedName>
        <fullName evidence="3">Cold-shock DNA-binding domain protein</fullName>
    </submittedName>
</protein>
<dbReference type="InterPro" id="IPR002059">
    <property type="entry name" value="CSP_DNA-bd"/>
</dbReference>
<keyword evidence="4" id="KW-1185">Reference proteome</keyword>
<dbReference type="InterPro" id="IPR011129">
    <property type="entry name" value="CSD"/>
</dbReference>
<dbReference type="Gene3D" id="2.40.50.140">
    <property type="entry name" value="Nucleic acid-binding proteins"/>
    <property type="match status" value="1"/>
</dbReference>
<accession>I2GI36</accession>
<dbReference type="PROSITE" id="PS51857">
    <property type="entry name" value="CSD_2"/>
    <property type="match status" value="1"/>
</dbReference>
<organism evidence="3 4">
    <name type="scientific">Fibrisoma limi BUZ 3</name>
    <dbReference type="NCBI Taxonomy" id="1185876"/>
    <lineage>
        <taxon>Bacteria</taxon>
        <taxon>Pseudomonadati</taxon>
        <taxon>Bacteroidota</taxon>
        <taxon>Cytophagia</taxon>
        <taxon>Cytophagales</taxon>
        <taxon>Spirosomataceae</taxon>
        <taxon>Fibrisoma</taxon>
    </lineage>
</organism>
<reference evidence="3 4" key="1">
    <citation type="journal article" date="2012" name="J. Bacteriol.">
        <title>Genome Sequence of the Filamentous Bacterium Fibrisoma limi BUZ 3T.</title>
        <authorList>
            <person name="Filippini M."/>
            <person name="Qi W."/>
            <person name="Jaenicke S."/>
            <person name="Goesmann A."/>
            <person name="Smits T.H."/>
            <person name="Bagheri H.C."/>
        </authorList>
    </citation>
    <scope>NUCLEOTIDE SEQUENCE [LARGE SCALE GENOMIC DNA]</scope>
    <source>
        <strain evidence="4">BUZ 3T</strain>
    </source>
</reference>
<evidence type="ECO:0000256" key="1">
    <source>
        <dbReference type="SAM" id="MobiDB-lite"/>
    </source>
</evidence>
<gene>
    <name evidence="3" type="ORF">BN8_02667</name>
</gene>
<dbReference type="GO" id="GO:0005829">
    <property type="term" value="C:cytosol"/>
    <property type="evidence" value="ECO:0007669"/>
    <property type="project" value="UniProtKB-ARBA"/>
</dbReference>